<dbReference type="SUPFAM" id="SSF52172">
    <property type="entry name" value="CheY-like"/>
    <property type="match status" value="1"/>
</dbReference>
<evidence type="ECO:0000256" key="1">
    <source>
        <dbReference type="ARBA" id="ARBA00022553"/>
    </source>
</evidence>
<dbReference type="GO" id="GO:0000160">
    <property type="term" value="P:phosphorelay signal transduction system"/>
    <property type="evidence" value="ECO:0007669"/>
    <property type="project" value="InterPro"/>
</dbReference>
<dbReference type="InterPro" id="IPR050595">
    <property type="entry name" value="Bact_response_regulator"/>
</dbReference>
<dbReference type="AlphaFoldDB" id="A0A419F0F9"/>
<dbReference type="PANTHER" id="PTHR44591">
    <property type="entry name" value="STRESS RESPONSE REGULATOR PROTEIN 1"/>
    <property type="match status" value="1"/>
</dbReference>
<reference evidence="4 5" key="1">
    <citation type="journal article" date="2017" name="ISME J.">
        <title>Energy and carbon metabolisms in a deep terrestrial subsurface fluid microbial community.</title>
        <authorList>
            <person name="Momper L."/>
            <person name="Jungbluth S.P."/>
            <person name="Lee M.D."/>
            <person name="Amend J.P."/>
        </authorList>
    </citation>
    <scope>NUCLEOTIDE SEQUENCE [LARGE SCALE GENOMIC DNA]</scope>
    <source>
        <strain evidence="4">SURF_17</strain>
    </source>
</reference>
<feature type="domain" description="Response regulatory" evidence="3">
    <location>
        <begin position="29"/>
        <end position="147"/>
    </location>
</feature>
<dbReference type="PROSITE" id="PS50110">
    <property type="entry name" value="RESPONSE_REGULATORY"/>
    <property type="match status" value="1"/>
</dbReference>
<accession>A0A419F0F9</accession>
<dbReference type="Gene3D" id="3.40.50.2300">
    <property type="match status" value="1"/>
</dbReference>
<dbReference type="InterPro" id="IPR011006">
    <property type="entry name" value="CheY-like_superfamily"/>
</dbReference>
<keyword evidence="1 2" id="KW-0597">Phosphoprotein</keyword>
<dbReference type="InterPro" id="IPR001789">
    <property type="entry name" value="Sig_transdc_resp-reg_receiver"/>
</dbReference>
<gene>
    <name evidence="4" type="ORF">C4532_07575</name>
</gene>
<organism evidence="4 5">
    <name type="scientific">Candidatus Abyssobacteria bacterium SURF_17</name>
    <dbReference type="NCBI Taxonomy" id="2093361"/>
    <lineage>
        <taxon>Bacteria</taxon>
        <taxon>Pseudomonadati</taxon>
        <taxon>Candidatus Hydrogenedentota</taxon>
        <taxon>Candidatus Abyssobacteria</taxon>
    </lineage>
</organism>
<evidence type="ECO:0000313" key="5">
    <source>
        <dbReference type="Proteomes" id="UP000285961"/>
    </source>
</evidence>
<dbReference type="Pfam" id="PF00072">
    <property type="entry name" value="Response_reg"/>
    <property type="match status" value="1"/>
</dbReference>
<dbReference type="EMBL" id="QZKI01000060">
    <property type="protein sequence ID" value="RJP71374.1"/>
    <property type="molecule type" value="Genomic_DNA"/>
</dbReference>
<evidence type="ECO:0000259" key="3">
    <source>
        <dbReference type="PROSITE" id="PS50110"/>
    </source>
</evidence>
<comment type="caution">
    <text evidence="4">The sequence shown here is derived from an EMBL/GenBank/DDBJ whole genome shotgun (WGS) entry which is preliminary data.</text>
</comment>
<dbReference type="SMART" id="SM00448">
    <property type="entry name" value="REC"/>
    <property type="match status" value="1"/>
</dbReference>
<evidence type="ECO:0000256" key="2">
    <source>
        <dbReference type="PROSITE-ProRule" id="PRU00169"/>
    </source>
</evidence>
<sequence length="167" mass="18456">MPPTASFHGYPYGLFCCATLGGSDMGKKRVLIADDDPDVLEVLKAILEHEGLDVRTARDGEQAFKLLRKASFDAVILDVVMPKVTGIKLLQMMRRSSKFRDTPAMLLTGNLVETKRLEDEGTTKLADDFLTKPFNTRDLIKRVKALVRTGPTAPQQGPSRIVPSARK</sequence>
<dbReference type="PANTHER" id="PTHR44591:SF3">
    <property type="entry name" value="RESPONSE REGULATORY DOMAIN-CONTAINING PROTEIN"/>
    <property type="match status" value="1"/>
</dbReference>
<name>A0A419F0F9_9BACT</name>
<evidence type="ECO:0000313" key="4">
    <source>
        <dbReference type="EMBL" id="RJP71374.1"/>
    </source>
</evidence>
<dbReference type="Proteomes" id="UP000285961">
    <property type="component" value="Unassembled WGS sequence"/>
</dbReference>
<feature type="modified residue" description="4-aspartylphosphate" evidence="2">
    <location>
        <position position="78"/>
    </location>
</feature>
<protein>
    <submittedName>
        <fullName evidence="4">Response regulator</fullName>
    </submittedName>
</protein>
<proteinExistence type="predicted"/>